<evidence type="ECO:0000256" key="3">
    <source>
        <dbReference type="ARBA" id="ARBA00022989"/>
    </source>
</evidence>
<reference evidence="9" key="1">
    <citation type="submission" date="2018-05" db="EMBL/GenBank/DDBJ databases">
        <authorList>
            <person name="Lanie J.A."/>
            <person name="Ng W.-L."/>
            <person name="Kazmierczak K.M."/>
            <person name="Andrzejewski T.M."/>
            <person name="Davidsen T.M."/>
            <person name="Wayne K.J."/>
            <person name="Tettelin H."/>
            <person name="Glass J.I."/>
            <person name="Rusch D."/>
            <person name="Podicherti R."/>
            <person name="Tsui H.-C.T."/>
            <person name="Winkler M.E."/>
        </authorList>
    </citation>
    <scope>NUCLEOTIDE SEQUENCE</scope>
</reference>
<comment type="subcellular location">
    <subcellularLocation>
        <location evidence="1">Endomembrane system</location>
        <topology evidence="1">Multi-pass membrane protein</topology>
    </subcellularLocation>
</comment>
<protein>
    <recommendedName>
        <fullName evidence="8">HTTM-like domain-containing protein</fullName>
    </recommendedName>
</protein>
<feature type="transmembrane region" description="Helical" evidence="7">
    <location>
        <begin position="75"/>
        <end position="108"/>
    </location>
</feature>
<accession>A0A381Z7Y0</accession>
<dbReference type="InterPro" id="IPR007782">
    <property type="entry name" value="VKG_COase"/>
</dbReference>
<feature type="transmembrane region" description="Helical" evidence="7">
    <location>
        <begin position="312"/>
        <end position="333"/>
    </location>
</feature>
<keyword evidence="5" id="KW-1015">Disulfide bond</keyword>
<evidence type="ECO:0000256" key="7">
    <source>
        <dbReference type="SAM" id="Phobius"/>
    </source>
</evidence>
<dbReference type="GO" id="GO:0012505">
    <property type="term" value="C:endomembrane system"/>
    <property type="evidence" value="ECO:0007669"/>
    <property type="project" value="UniProtKB-SubCell"/>
</dbReference>
<dbReference type="AlphaFoldDB" id="A0A381Z7Y0"/>
<evidence type="ECO:0000313" key="9">
    <source>
        <dbReference type="EMBL" id="SVA85289.1"/>
    </source>
</evidence>
<keyword evidence="6" id="KW-0456">Lyase</keyword>
<dbReference type="Pfam" id="PF22777">
    <property type="entry name" value="VKGC_lumenal_dom"/>
    <property type="match status" value="1"/>
</dbReference>
<dbReference type="SMART" id="SM00752">
    <property type="entry name" value="HTTM"/>
    <property type="match status" value="1"/>
</dbReference>
<evidence type="ECO:0000256" key="6">
    <source>
        <dbReference type="ARBA" id="ARBA00023239"/>
    </source>
</evidence>
<feature type="transmembrane region" description="Helical" evidence="7">
    <location>
        <begin position="120"/>
        <end position="137"/>
    </location>
</feature>
<dbReference type="GO" id="GO:0019842">
    <property type="term" value="F:vitamin binding"/>
    <property type="evidence" value="ECO:0007669"/>
    <property type="project" value="TreeGrafter"/>
</dbReference>
<organism evidence="9">
    <name type="scientific">marine metagenome</name>
    <dbReference type="NCBI Taxonomy" id="408172"/>
    <lineage>
        <taxon>unclassified sequences</taxon>
        <taxon>metagenomes</taxon>
        <taxon>ecological metagenomes</taxon>
    </lineage>
</organism>
<keyword evidence="4 7" id="KW-0472">Membrane</keyword>
<feature type="transmembrane region" description="Helical" evidence="7">
    <location>
        <begin position="21"/>
        <end position="39"/>
    </location>
</feature>
<feature type="transmembrane region" description="Helical" evidence="7">
    <location>
        <begin position="212"/>
        <end position="231"/>
    </location>
</feature>
<feature type="domain" description="HTTM-like" evidence="8">
    <location>
        <begin position="15"/>
        <end position="274"/>
    </location>
</feature>
<dbReference type="InterPro" id="IPR011020">
    <property type="entry name" value="HTTM-like"/>
</dbReference>
<feature type="non-terminal residue" evidence="9">
    <location>
        <position position="360"/>
    </location>
</feature>
<feature type="transmembrane region" description="Helical" evidence="7">
    <location>
        <begin position="251"/>
        <end position="270"/>
    </location>
</feature>
<evidence type="ECO:0000256" key="1">
    <source>
        <dbReference type="ARBA" id="ARBA00004127"/>
    </source>
</evidence>
<feature type="transmembrane region" description="Helical" evidence="7">
    <location>
        <begin position="157"/>
        <end position="175"/>
    </location>
</feature>
<dbReference type="InterPro" id="IPR053935">
    <property type="entry name" value="VKGC_lumenal_dom"/>
</dbReference>
<dbReference type="PANTHER" id="PTHR12639:SF7">
    <property type="entry name" value="HTTM DOMAIN-CONTAINING PROTEIN"/>
    <property type="match status" value="1"/>
</dbReference>
<name>A0A381Z7Y0_9ZZZZ</name>
<evidence type="ECO:0000256" key="5">
    <source>
        <dbReference type="ARBA" id="ARBA00023157"/>
    </source>
</evidence>
<evidence type="ECO:0000259" key="8">
    <source>
        <dbReference type="SMART" id="SM00752"/>
    </source>
</evidence>
<dbReference type="InterPro" id="IPR053934">
    <property type="entry name" value="HTTM_dom"/>
</dbReference>
<proteinExistence type="predicted"/>
<dbReference type="EMBL" id="UINC01020273">
    <property type="protein sequence ID" value="SVA85289.1"/>
    <property type="molecule type" value="Genomic_DNA"/>
</dbReference>
<dbReference type="GO" id="GO:0008488">
    <property type="term" value="F:gamma-glutamyl carboxylase activity"/>
    <property type="evidence" value="ECO:0007669"/>
    <property type="project" value="InterPro"/>
</dbReference>
<sequence length="360" mass="42607">MKMASGIELFIKRLNAPADTASLVLVRVVFGLLMFWGIISDFYFGWVTELYAKPQFHFQYEWFQWVKPFQPEFMYLLFGLMAALSLMIAFGLFYRIAAILFFLGYTYIFLIERTTYNNHFYLICLLSFMLILAPLHRSWSMDVLRGSVEHTDSLPVLWLWIFRLHMGIVYFYGGIAKLDSDWLNGLATRKLIGEANRGTFLEPLMKYEFTSYFYAWSGMLFDLLIPFLLLWKKTRNLAFVAAIVFHFNNNFVFTIGIFPILALTLTMIYYEAGFPRKLVPRQIKKWVSKEYRKRINVQEGTTTSDYRHVHPVLLIFLGIYFMIQLLVPFHHLAYPGWTTWHEEGHDFAWRMMLRQKTSIG</sequence>
<keyword evidence="3 7" id="KW-1133">Transmembrane helix</keyword>
<dbReference type="PANTHER" id="PTHR12639">
    <property type="entry name" value="VITAMIN K-DEPENDENT GAMMA-CARBOXYLASE"/>
    <property type="match status" value="1"/>
</dbReference>
<gene>
    <name evidence="9" type="ORF">METZ01_LOCUS138143</name>
</gene>
<dbReference type="Pfam" id="PF05090">
    <property type="entry name" value="HTTM"/>
    <property type="match status" value="1"/>
</dbReference>
<keyword evidence="2 7" id="KW-0812">Transmembrane</keyword>
<evidence type="ECO:0000256" key="4">
    <source>
        <dbReference type="ARBA" id="ARBA00023136"/>
    </source>
</evidence>
<evidence type="ECO:0000256" key="2">
    <source>
        <dbReference type="ARBA" id="ARBA00022692"/>
    </source>
</evidence>